<gene>
    <name evidence="1" type="ORF">PILCRDRAFT_814321</name>
</gene>
<dbReference type="AlphaFoldDB" id="A0A0C3FVF1"/>
<dbReference type="InParanoid" id="A0A0C3FVF1"/>
<dbReference type="Proteomes" id="UP000054166">
    <property type="component" value="Unassembled WGS sequence"/>
</dbReference>
<protein>
    <submittedName>
        <fullName evidence="1">Uncharacterized protein</fullName>
    </submittedName>
</protein>
<reference evidence="1 2" key="1">
    <citation type="submission" date="2014-04" db="EMBL/GenBank/DDBJ databases">
        <authorList>
            <consortium name="DOE Joint Genome Institute"/>
            <person name="Kuo A."/>
            <person name="Tarkka M."/>
            <person name="Buscot F."/>
            <person name="Kohler A."/>
            <person name="Nagy L.G."/>
            <person name="Floudas D."/>
            <person name="Copeland A."/>
            <person name="Barry K.W."/>
            <person name="Cichocki N."/>
            <person name="Veneault-Fourrey C."/>
            <person name="LaButti K."/>
            <person name="Lindquist E.A."/>
            <person name="Lipzen A."/>
            <person name="Lundell T."/>
            <person name="Morin E."/>
            <person name="Murat C."/>
            <person name="Sun H."/>
            <person name="Tunlid A."/>
            <person name="Henrissat B."/>
            <person name="Grigoriev I.V."/>
            <person name="Hibbett D.S."/>
            <person name="Martin F."/>
            <person name="Nordberg H.P."/>
            <person name="Cantor M.N."/>
            <person name="Hua S.X."/>
        </authorList>
    </citation>
    <scope>NUCLEOTIDE SEQUENCE [LARGE SCALE GENOMIC DNA]</scope>
    <source>
        <strain evidence="1 2">F 1598</strain>
    </source>
</reference>
<sequence>MTLCGMGLVASVIHEVTDIDRRSPQQNSFALTFLQTQYGLLRQGLSKCESK</sequence>
<dbReference type="HOGENOM" id="CLU_3107177_0_0_1"/>
<name>A0A0C3FVF1_PILCF</name>
<keyword evidence="2" id="KW-1185">Reference proteome</keyword>
<proteinExistence type="predicted"/>
<dbReference type="EMBL" id="KN832977">
    <property type="protein sequence ID" value="KIM88430.1"/>
    <property type="molecule type" value="Genomic_DNA"/>
</dbReference>
<organism evidence="1 2">
    <name type="scientific">Piloderma croceum (strain F 1598)</name>
    <dbReference type="NCBI Taxonomy" id="765440"/>
    <lineage>
        <taxon>Eukaryota</taxon>
        <taxon>Fungi</taxon>
        <taxon>Dikarya</taxon>
        <taxon>Basidiomycota</taxon>
        <taxon>Agaricomycotina</taxon>
        <taxon>Agaricomycetes</taxon>
        <taxon>Agaricomycetidae</taxon>
        <taxon>Atheliales</taxon>
        <taxon>Atheliaceae</taxon>
        <taxon>Piloderma</taxon>
    </lineage>
</organism>
<evidence type="ECO:0000313" key="2">
    <source>
        <dbReference type="Proteomes" id="UP000054166"/>
    </source>
</evidence>
<reference evidence="2" key="2">
    <citation type="submission" date="2015-01" db="EMBL/GenBank/DDBJ databases">
        <title>Evolutionary Origins and Diversification of the Mycorrhizal Mutualists.</title>
        <authorList>
            <consortium name="DOE Joint Genome Institute"/>
            <consortium name="Mycorrhizal Genomics Consortium"/>
            <person name="Kohler A."/>
            <person name="Kuo A."/>
            <person name="Nagy L.G."/>
            <person name="Floudas D."/>
            <person name="Copeland A."/>
            <person name="Barry K.W."/>
            <person name="Cichocki N."/>
            <person name="Veneault-Fourrey C."/>
            <person name="LaButti K."/>
            <person name="Lindquist E.A."/>
            <person name="Lipzen A."/>
            <person name="Lundell T."/>
            <person name="Morin E."/>
            <person name="Murat C."/>
            <person name="Riley R."/>
            <person name="Ohm R."/>
            <person name="Sun H."/>
            <person name="Tunlid A."/>
            <person name="Henrissat B."/>
            <person name="Grigoriev I.V."/>
            <person name="Hibbett D.S."/>
            <person name="Martin F."/>
        </authorList>
    </citation>
    <scope>NUCLEOTIDE SEQUENCE [LARGE SCALE GENOMIC DNA]</scope>
    <source>
        <strain evidence="2">F 1598</strain>
    </source>
</reference>
<accession>A0A0C3FVF1</accession>
<evidence type="ECO:0000313" key="1">
    <source>
        <dbReference type="EMBL" id="KIM88430.1"/>
    </source>
</evidence>